<accession>A0A443RTJ3</accession>
<dbReference type="GO" id="GO:0004185">
    <property type="term" value="F:serine-type carboxypeptidase activity"/>
    <property type="evidence" value="ECO:0007669"/>
    <property type="project" value="InterPro"/>
</dbReference>
<dbReference type="STRING" id="299467.A0A443RTJ3"/>
<sequence>MLFKAIYRGKTLFNNFTGYEFYYNILQNNDPDDGTALGIFLNKPKVLKDLHVGNRSFNALLDNNYLVLSRIVDDFLRSVKDIMAVIMNNYKVLLYSGNLDIAIAPVFNNQFLNKLKWKHSEDYLRAERKIWKIGNNGMVAGYVKSIYEFHEVIIRNSGHTVPQHNLSIAFKMIKNL</sequence>
<dbReference type="InterPro" id="IPR001563">
    <property type="entry name" value="Peptidase_S10"/>
</dbReference>
<dbReference type="SUPFAM" id="SSF53474">
    <property type="entry name" value="alpha/beta-Hydrolases"/>
    <property type="match status" value="1"/>
</dbReference>
<dbReference type="OrthoDB" id="443318at2759"/>
<gene>
    <name evidence="2" type="ORF">B4U80_09481</name>
</gene>
<evidence type="ECO:0000313" key="2">
    <source>
        <dbReference type="EMBL" id="RWS18525.1"/>
    </source>
</evidence>
<dbReference type="VEuPathDB" id="VectorBase:LDEU013515"/>
<reference evidence="2 3" key="1">
    <citation type="journal article" date="2018" name="Gigascience">
        <title>Genomes of trombidid mites reveal novel predicted allergens and laterally-transferred genes associated with secondary metabolism.</title>
        <authorList>
            <person name="Dong X."/>
            <person name="Chaisiri K."/>
            <person name="Xia D."/>
            <person name="Armstrong S.D."/>
            <person name="Fang Y."/>
            <person name="Donnelly M.J."/>
            <person name="Kadowaki T."/>
            <person name="McGarry J.W."/>
            <person name="Darby A.C."/>
            <person name="Makepeace B.L."/>
        </authorList>
    </citation>
    <scope>NUCLEOTIDE SEQUENCE [LARGE SCALE GENOMIC DNA]</scope>
    <source>
        <strain evidence="2">UoL-UT</strain>
    </source>
</reference>
<dbReference type="AlphaFoldDB" id="A0A443RTJ3"/>
<comment type="caution">
    <text evidence="2">The sequence shown here is derived from an EMBL/GenBank/DDBJ whole genome shotgun (WGS) entry which is preliminary data.</text>
</comment>
<protein>
    <submittedName>
        <fullName evidence="2">Putative serine carboxypeptidase CPVL-like isoform X1</fullName>
    </submittedName>
</protein>
<keyword evidence="2" id="KW-0121">Carboxypeptidase</keyword>
<organism evidence="2 3">
    <name type="scientific">Leptotrombidium deliense</name>
    <dbReference type="NCBI Taxonomy" id="299467"/>
    <lineage>
        <taxon>Eukaryota</taxon>
        <taxon>Metazoa</taxon>
        <taxon>Ecdysozoa</taxon>
        <taxon>Arthropoda</taxon>
        <taxon>Chelicerata</taxon>
        <taxon>Arachnida</taxon>
        <taxon>Acari</taxon>
        <taxon>Acariformes</taxon>
        <taxon>Trombidiformes</taxon>
        <taxon>Prostigmata</taxon>
        <taxon>Anystina</taxon>
        <taxon>Parasitengona</taxon>
        <taxon>Trombiculoidea</taxon>
        <taxon>Trombiculidae</taxon>
        <taxon>Leptotrombidium</taxon>
    </lineage>
</organism>
<dbReference type="GO" id="GO:0006508">
    <property type="term" value="P:proteolysis"/>
    <property type="evidence" value="ECO:0007669"/>
    <property type="project" value="InterPro"/>
</dbReference>
<proteinExistence type="inferred from homology"/>
<comment type="similarity">
    <text evidence="1">Belongs to the peptidase S10 family.</text>
</comment>
<keyword evidence="2" id="KW-0645">Protease</keyword>
<dbReference type="Pfam" id="PF00450">
    <property type="entry name" value="Peptidase_S10"/>
    <property type="match status" value="1"/>
</dbReference>
<keyword evidence="3" id="KW-1185">Reference proteome</keyword>
<evidence type="ECO:0000256" key="1">
    <source>
        <dbReference type="ARBA" id="ARBA00009431"/>
    </source>
</evidence>
<dbReference type="InterPro" id="IPR029058">
    <property type="entry name" value="AB_hydrolase_fold"/>
</dbReference>
<name>A0A443RTJ3_9ACAR</name>
<dbReference type="EMBL" id="NCKV01038361">
    <property type="protein sequence ID" value="RWS18525.1"/>
    <property type="molecule type" value="Genomic_DNA"/>
</dbReference>
<evidence type="ECO:0000313" key="3">
    <source>
        <dbReference type="Proteomes" id="UP000288716"/>
    </source>
</evidence>
<dbReference type="Gene3D" id="3.40.50.1820">
    <property type="entry name" value="alpha/beta hydrolase"/>
    <property type="match status" value="1"/>
</dbReference>
<dbReference type="Proteomes" id="UP000288716">
    <property type="component" value="Unassembled WGS sequence"/>
</dbReference>
<keyword evidence="2" id="KW-0378">Hydrolase</keyword>